<proteinExistence type="predicted"/>
<reference evidence="1 2" key="1">
    <citation type="submission" date="2014-02" db="EMBL/GenBank/DDBJ databases">
        <authorList>
            <person name="Genoscope - CEA"/>
        </authorList>
    </citation>
    <scope>NUCLEOTIDE SEQUENCE [LARGE SCALE GENOMIC DNA]</scope>
    <source>
        <strain evidence="1 2">PCC 8005</strain>
    </source>
</reference>
<dbReference type="Proteomes" id="UP000032946">
    <property type="component" value="Chromosome"/>
</dbReference>
<protein>
    <submittedName>
        <fullName evidence="1">Uncharacterized protein</fullName>
    </submittedName>
</protein>
<accession>A0A9P1KKE3</accession>
<dbReference type="AlphaFoldDB" id="A0A9P1KKE3"/>
<gene>
    <name evidence="1" type="ORF">ARTHRO_60664</name>
</gene>
<dbReference type="EMBL" id="FO818640">
    <property type="protein sequence ID" value="CDM98063.1"/>
    <property type="molecule type" value="Genomic_DNA"/>
</dbReference>
<organism evidence="1 2">
    <name type="scientific">Limnospira indica PCC 8005</name>
    <dbReference type="NCBI Taxonomy" id="376219"/>
    <lineage>
        <taxon>Bacteria</taxon>
        <taxon>Bacillati</taxon>
        <taxon>Cyanobacteriota</taxon>
        <taxon>Cyanophyceae</taxon>
        <taxon>Oscillatoriophycideae</taxon>
        <taxon>Oscillatoriales</taxon>
        <taxon>Sirenicapillariaceae</taxon>
        <taxon>Limnospira</taxon>
    </lineage>
</organism>
<name>A0A9P1KKE3_9CYAN</name>
<evidence type="ECO:0000313" key="2">
    <source>
        <dbReference type="Proteomes" id="UP000032946"/>
    </source>
</evidence>
<keyword evidence="2" id="KW-1185">Reference proteome</keyword>
<sequence length="45" mass="4967">MTGQTLPLSEMVGVERKVTFPNSHSKPCLILSHHTAPDVDTLFCQ</sequence>
<evidence type="ECO:0000313" key="1">
    <source>
        <dbReference type="EMBL" id="CDM98063.1"/>
    </source>
</evidence>